<dbReference type="InterPro" id="IPR000241">
    <property type="entry name" value="RlmKL-like_Mtase"/>
</dbReference>
<dbReference type="CDD" id="cd02440">
    <property type="entry name" value="AdoMet_MTases"/>
    <property type="match status" value="1"/>
</dbReference>
<organism evidence="3 4">
    <name type="scientific">Naegleria lovaniensis</name>
    <name type="common">Amoeba</name>
    <dbReference type="NCBI Taxonomy" id="51637"/>
    <lineage>
        <taxon>Eukaryota</taxon>
        <taxon>Discoba</taxon>
        <taxon>Heterolobosea</taxon>
        <taxon>Tetramitia</taxon>
        <taxon>Eutetramitia</taxon>
        <taxon>Vahlkampfiidae</taxon>
        <taxon>Naegleria</taxon>
    </lineage>
</organism>
<protein>
    <recommendedName>
        <fullName evidence="2">Ribosomal RNA large subunit methyltransferase K/L-like methyltransferase domain-containing protein</fullName>
    </recommendedName>
</protein>
<reference evidence="3 4" key="1">
    <citation type="journal article" date="2018" name="BMC Genomics">
        <title>The genome of Naegleria lovaniensis, the basis for a comparative approach to unravel pathogenicity factors of the human pathogenic amoeba N. fowleri.</title>
        <authorList>
            <person name="Liechti N."/>
            <person name="Schurch N."/>
            <person name="Bruggmann R."/>
            <person name="Wittwer M."/>
        </authorList>
    </citation>
    <scope>NUCLEOTIDE SEQUENCE [LARGE SCALE GENOMIC DNA]</scope>
    <source>
        <strain evidence="3 4">ATCC 30569</strain>
    </source>
</reference>
<dbReference type="InterPro" id="IPR029063">
    <property type="entry name" value="SAM-dependent_MTases_sf"/>
</dbReference>
<proteinExistence type="predicted"/>
<sequence length="574" mass="66285">MSKMKAPHSVEERVGHSSESYHPIIIREQPPQHGHYESSSSSLQNSFQFLITHTHGFEQIVKSEIQALFTMKGVEKEWYHGFEPSLSVFDYPTTRVARMLKTWKYNNTASELPVGKLKTLARVHGKIHSEESCEWLDVNFSNVFHVPEFLFSHNELLVFNLVGKNESFKESRDQFMEHVSQFVLHLNALPSVDCVYSFISLIPNVPLDKANALPKFKNEIPYREQDEMAWKQSFELFRKLYCKKFPTEELLFSEKTKFRVTAVRKQSSQLRHSYTSVDIATEYGYGIGQHVCKNMNVNLKKYDIDILIYLDIDRAVTALLLTPPLHYLQEYGLRHFSDDDTTDVNTNNEKSVLNLPSQNFPELDLIYYYTKQDFRLKYGKSTLKPQTSYMLWKTLLMQEPTLCEKIFSPNSICTILDPFAGSGSLSLAANYLLLNKSQNVQMFNLDYSTDETSVMNQNCKLHTNIHIMLCDARRIPFKSQSMDVVISDMPFGILCGNHARNSKIYPKLVKQLERLIKPDGIVLLLTIENTLLENQLAARNFWEITCRKLISLGDLGKGMKATIYICKKKENTIL</sequence>
<dbReference type="PANTHER" id="PTHR14911">
    <property type="entry name" value="THUMP DOMAIN-CONTAINING"/>
    <property type="match status" value="1"/>
</dbReference>
<accession>A0AA88GYS8</accession>
<dbReference type="Gene3D" id="3.40.50.150">
    <property type="entry name" value="Vaccinia Virus protein VP39"/>
    <property type="match status" value="1"/>
</dbReference>
<dbReference type="GeneID" id="68106563"/>
<dbReference type="SUPFAM" id="SSF143437">
    <property type="entry name" value="THUMP domain-like"/>
    <property type="match status" value="1"/>
</dbReference>
<keyword evidence="4" id="KW-1185">Reference proteome</keyword>
<gene>
    <name evidence="3" type="ORF">C9374_014110</name>
</gene>
<dbReference type="EMBL" id="PYSW02000007">
    <property type="protein sequence ID" value="KAG2389550.1"/>
    <property type="molecule type" value="Genomic_DNA"/>
</dbReference>
<feature type="region of interest" description="Disordered" evidence="1">
    <location>
        <begin position="1"/>
        <end position="22"/>
    </location>
</feature>
<evidence type="ECO:0000313" key="4">
    <source>
        <dbReference type="Proteomes" id="UP000816034"/>
    </source>
</evidence>
<evidence type="ECO:0000256" key="1">
    <source>
        <dbReference type="SAM" id="MobiDB-lite"/>
    </source>
</evidence>
<dbReference type="Gene3D" id="3.30.2130.30">
    <property type="match status" value="1"/>
</dbReference>
<dbReference type="GO" id="GO:0030488">
    <property type="term" value="P:tRNA methylation"/>
    <property type="evidence" value="ECO:0007669"/>
    <property type="project" value="TreeGrafter"/>
</dbReference>
<dbReference type="SUPFAM" id="SSF53335">
    <property type="entry name" value="S-adenosyl-L-methionine-dependent methyltransferases"/>
    <property type="match status" value="1"/>
</dbReference>
<dbReference type="Pfam" id="PF01170">
    <property type="entry name" value="UPF0020"/>
    <property type="match status" value="1"/>
</dbReference>
<dbReference type="Proteomes" id="UP000816034">
    <property type="component" value="Unassembled WGS sequence"/>
</dbReference>
<feature type="domain" description="Ribosomal RNA large subunit methyltransferase K/L-like methyltransferase" evidence="2">
    <location>
        <begin position="414"/>
        <end position="542"/>
    </location>
</feature>
<comment type="caution">
    <text evidence="3">The sequence shown here is derived from an EMBL/GenBank/DDBJ whole genome shotgun (WGS) entry which is preliminary data.</text>
</comment>
<dbReference type="PANTHER" id="PTHR14911:SF13">
    <property type="entry name" value="TRNA (GUANINE(6)-N2)-METHYLTRANSFERASE THUMP3"/>
    <property type="match status" value="1"/>
</dbReference>
<evidence type="ECO:0000259" key="2">
    <source>
        <dbReference type="Pfam" id="PF01170"/>
    </source>
</evidence>
<name>A0AA88GYS8_NAELO</name>
<evidence type="ECO:0000313" key="3">
    <source>
        <dbReference type="EMBL" id="KAG2389550.1"/>
    </source>
</evidence>
<dbReference type="RefSeq" id="XP_044553542.1">
    <property type="nucleotide sequence ID" value="XM_044690062.1"/>
</dbReference>
<dbReference type="AlphaFoldDB" id="A0AA88GYS8"/>
<dbReference type="GO" id="GO:0043527">
    <property type="term" value="C:tRNA methyltransferase complex"/>
    <property type="evidence" value="ECO:0007669"/>
    <property type="project" value="UniProtKB-ARBA"/>
</dbReference>
<dbReference type="GO" id="GO:0016423">
    <property type="term" value="F:tRNA (guanine) methyltransferase activity"/>
    <property type="evidence" value="ECO:0007669"/>
    <property type="project" value="TreeGrafter"/>
</dbReference>
<dbReference type="CDD" id="cd11715">
    <property type="entry name" value="THUMP_AdoMetMT"/>
    <property type="match status" value="1"/>
</dbReference>